<protein>
    <submittedName>
        <fullName evidence="1">Uncharacterized protein</fullName>
    </submittedName>
</protein>
<evidence type="ECO:0000313" key="1">
    <source>
        <dbReference type="EMBL" id="CDM68111.1"/>
    </source>
</evidence>
<dbReference type="RefSeq" id="WP_044036965.1">
    <property type="nucleotide sequence ID" value="NZ_HG917868.1"/>
</dbReference>
<reference evidence="1 2" key="1">
    <citation type="submission" date="2013-11" db="EMBL/GenBank/DDBJ databases">
        <title>Complete genome sequence of Clostridum sp. M2/40.</title>
        <authorList>
            <person name="Wibberg D."/>
            <person name="Puehler A."/>
            <person name="Schlueter A."/>
        </authorList>
    </citation>
    <scope>NUCLEOTIDE SEQUENCE [LARGE SCALE GENOMIC DNA]</scope>
    <source>
        <strain evidence="2">M2/40</strain>
    </source>
</reference>
<dbReference type="AlphaFoldDB" id="W6RU27"/>
<gene>
    <name evidence="1" type="ORF">CM240_0947</name>
</gene>
<dbReference type="PATRIC" id="fig|1216932.3.peg.934"/>
<accession>W6RU27</accession>
<proteinExistence type="predicted"/>
<organism evidence="1 2">
    <name type="scientific">Clostridium bornimense</name>
    <dbReference type="NCBI Taxonomy" id="1216932"/>
    <lineage>
        <taxon>Bacteria</taxon>
        <taxon>Bacillati</taxon>
        <taxon>Bacillota</taxon>
        <taxon>Clostridia</taxon>
        <taxon>Eubacteriales</taxon>
        <taxon>Clostridiaceae</taxon>
        <taxon>Clostridium</taxon>
    </lineage>
</organism>
<dbReference type="Pfam" id="PF18937">
    <property type="entry name" value="DUF5685"/>
    <property type="match status" value="1"/>
</dbReference>
<dbReference type="Proteomes" id="UP000019426">
    <property type="component" value="Chromosome M2/40_rep1"/>
</dbReference>
<dbReference type="eggNOG" id="ENOG502Z8PZ">
    <property type="taxonomic scope" value="Bacteria"/>
</dbReference>
<name>W6RU27_9CLOT</name>
<keyword evidence="2" id="KW-1185">Reference proteome</keyword>
<sequence>MFGYVLPNKMELKVKEYELFKAYYCGVCKSIKKNFGQLPRMTLSYDMTFLAILLDSIESNGTYVQSERCFVHPHKKKPYVLDNKALSYAAFCNVALTYFKLVDDKQDDKSITSSFLSFILKGYFKKFPKDSDKILLEIEKNLYNLSQLEKGGIAQSIDEISHPFAHLTGYLISVYNSNDENLYNLGYNLGKWIYLIDAIDDLEKDMQKNKFNPLNDILNKENLPYQEFRSSILERIEFNLTTCGRIAFNELDNINLKKNKEIIKNILSLGLIMKMDKILNVNNCKECGTSGKESI</sequence>
<dbReference type="STRING" id="1216932.CM240_0947"/>
<dbReference type="EMBL" id="HG917868">
    <property type="protein sequence ID" value="CDM68111.1"/>
    <property type="molecule type" value="Genomic_DNA"/>
</dbReference>
<dbReference type="KEGG" id="clt:CM240_0947"/>
<dbReference type="OrthoDB" id="1722540at2"/>
<dbReference type="InterPro" id="IPR043740">
    <property type="entry name" value="DUF5685"/>
</dbReference>
<dbReference type="HOGENOM" id="CLU_067295_0_0_9"/>
<evidence type="ECO:0000313" key="2">
    <source>
        <dbReference type="Proteomes" id="UP000019426"/>
    </source>
</evidence>